<dbReference type="AlphaFoldDB" id="A0A7J5HMR1"/>
<dbReference type="GO" id="GO:0016758">
    <property type="term" value="F:hexosyltransferase activity"/>
    <property type="evidence" value="ECO:0007669"/>
    <property type="project" value="UniProtKB-ARBA"/>
</dbReference>
<dbReference type="PANTHER" id="PTHR22916">
    <property type="entry name" value="GLYCOSYLTRANSFERASE"/>
    <property type="match status" value="1"/>
</dbReference>
<reference evidence="4 5" key="1">
    <citation type="journal article" date="2019" name="Nat. Med.">
        <title>A library of human gut bacterial isolates paired with longitudinal multiomics data enables mechanistic microbiome research.</title>
        <authorList>
            <person name="Poyet M."/>
            <person name="Groussin M."/>
            <person name="Gibbons S.M."/>
            <person name="Avila-Pacheco J."/>
            <person name="Jiang X."/>
            <person name="Kearney S.M."/>
            <person name="Perrotta A.R."/>
            <person name="Berdy B."/>
            <person name="Zhao S."/>
            <person name="Lieberman T.D."/>
            <person name="Swanson P.K."/>
            <person name="Smith M."/>
            <person name="Roesemann S."/>
            <person name="Alexander J.E."/>
            <person name="Rich S.A."/>
            <person name="Livny J."/>
            <person name="Vlamakis H."/>
            <person name="Clish C."/>
            <person name="Bullock K."/>
            <person name="Deik A."/>
            <person name="Scott J."/>
            <person name="Pierce K.A."/>
            <person name="Xavier R.J."/>
            <person name="Alm E.J."/>
        </authorList>
    </citation>
    <scope>NUCLEOTIDE SEQUENCE [LARGE SCALE GENOMIC DNA]</scope>
    <source>
        <strain evidence="4 5">BIOML-A11</strain>
    </source>
</reference>
<protein>
    <submittedName>
        <fullName evidence="4">Glycosyltransferase</fullName>
    </submittedName>
</protein>
<evidence type="ECO:0000313" key="5">
    <source>
        <dbReference type="Proteomes" id="UP000466952"/>
    </source>
</evidence>
<evidence type="ECO:0000259" key="3">
    <source>
        <dbReference type="Pfam" id="PF00535"/>
    </source>
</evidence>
<dbReference type="CDD" id="cd00761">
    <property type="entry name" value="Glyco_tranf_GTA_type"/>
    <property type="match status" value="1"/>
</dbReference>
<accession>A0A7J5HMR1</accession>
<evidence type="ECO:0000256" key="1">
    <source>
        <dbReference type="ARBA" id="ARBA00022676"/>
    </source>
</evidence>
<dbReference type="InterPro" id="IPR029044">
    <property type="entry name" value="Nucleotide-diphossugar_trans"/>
</dbReference>
<organism evidence="4 5">
    <name type="scientific">Bacteroides uniformis</name>
    <dbReference type="NCBI Taxonomy" id="820"/>
    <lineage>
        <taxon>Bacteria</taxon>
        <taxon>Pseudomonadati</taxon>
        <taxon>Bacteroidota</taxon>
        <taxon>Bacteroidia</taxon>
        <taxon>Bacteroidales</taxon>
        <taxon>Bacteroidaceae</taxon>
        <taxon>Bacteroides</taxon>
    </lineage>
</organism>
<dbReference type="EMBL" id="WCTR01000005">
    <property type="protein sequence ID" value="KAB4213507.1"/>
    <property type="molecule type" value="Genomic_DNA"/>
</dbReference>
<dbReference type="Gene3D" id="3.90.550.10">
    <property type="entry name" value="Spore Coat Polysaccharide Biosynthesis Protein SpsA, Chain A"/>
    <property type="match status" value="1"/>
</dbReference>
<name>A0A7J5HMR1_BACUN</name>
<gene>
    <name evidence="4" type="ORF">GAP55_07755</name>
</gene>
<evidence type="ECO:0000256" key="2">
    <source>
        <dbReference type="ARBA" id="ARBA00022679"/>
    </source>
</evidence>
<evidence type="ECO:0000313" key="4">
    <source>
        <dbReference type="EMBL" id="KAB4213507.1"/>
    </source>
</evidence>
<dbReference type="SUPFAM" id="SSF53448">
    <property type="entry name" value="Nucleotide-diphospho-sugar transferases"/>
    <property type="match status" value="1"/>
</dbReference>
<dbReference type="InterPro" id="IPR001173">
    <property type="entry name" value="Glyco_trans_2-like"/>
</dbReference>
<keyword evidence="2 4" id="KW-0808">Transferase</keyword>
<feature type="domain" description="Glycosyltransferase 2-like" evidence="3">
    <location>
        <begin position="8"/>
        <end position="120"/>
    </location>
</feature>
<sequence length="346" mass="40825">MNYTPEISVIVPVYKVEKYLQQCIDSILVQTFTDFELLLIDDGSPDRCGEICEEYAQKDERIRVFHQENAGLSCARNTGLMNSSGKYVTYIDSDDYVKPSYLENLYGALPEDDFLKGVIIGGLDKMFPSGEIRMVHVPAQNIFPDKRNKIVTDLIDKQVSYAASKLYDNRLIKKYNISFVPGVSGLEDLLFMLDYVLYSDFIFIRDFNDYVYRVGYSTEVLSVRINDFYAEYAAFSNFLNRVYIYRALYNLDDISLMRAWKSLTVFFHKIILSIYKLENHYSWKVRLKFLRKILLENRKWIKKYFLPQYKADKCAKYLLYHTNVVFFDLWMYFLTATKFKKMFGAK</sequence>
<dbReference type="Pfam" id="PF00535">
    <property type="entry name" value="Glycos_transf_2"/>
    <property type="match status" value="1"/>
</dbReference>
<proteinExistence type="predicted"/>
<dbReference type="RefSeq" id="WP_005837346.1">
    <property type="nucleotide sequence ID" value="NZ_JADNBO010000021.1"/>
</dbReference>
<keyword evidence="1" id="KW-0328">Glycosyltransferase</keyword>
<dbReference type="PANTHER" id="PTHR22916:SF51">
    <property type="entry name" value="GLYCOSYLTRANSFERASE EPSH-RELATED"/>
    <property type="match status" value="1"/>
</dbReference>
<comment type="caution">
    <text evidence="4">The sequence shown here is derived from an EMBL/GenBank/DDBJ whole genome shotgun (WGS) entry which is preliminary data.</text>
</comment>
<dbReference type="Proteomes" id="UP000466952">
    <property type="component" value="Unassembled WGS sequence"/>
</dbReference>